<dbReference type="InterPro" id="IPR037066">
    <property type="entry name" value="Plug_dom_sf"/>
</dbReference>
<keyword evidence="4 8" id="KW-0812">Transmembrane</keyword>
<dbReference type="PROSITE" id="PS52016">
    <property type="entry name" value="TONB_DEPENDENT_REC_3"/>
    <property type="match status" value="1"/>
</dbReference>
<dbReference type="GO" id="GO:0044718">
    <property type="term" value="P:siderophore transmembrane transport"/>
    <property type="evidence" value="ECO:0007669"/>
    <property type="project" value="TreeGrafter"/>
</dbReference>
<dbReference type="Proteomes" id="UP000298781">
    <property type="component" value="Chromosome"/>
</dbReference>
<dbReference type="PANTHER" id="PTHR30069:SF40">
    <property type="entry name" value="TONB-DEPENDENT RECEPTOR NMB0964-RELATED"/>
    <property type="match status" value="1"/>
</dbReference>
<evidence type="ECO:0000259" key="10">
    <source>
        <dbReference type="Pfam" id="PF00593"/>
    </source>
</evidence>
<protein>
    <submittedName>
        <fullName evidence="12">TonB-dependent receptor</fullName>
    </submittedName>
</protein>
<evidence type="ECO:0000256" key="4">
    <source>
        <dbReference type="ARBA" id="ARBA00022692"/>
    </source>
</evidence>
<dbReference type="PANTHER" id="PTHR30069">
    <property type="entry name" value="TONB-DEPENDENT OUTER MEMBRANE RECEPTOR"/>
    <property type="match status" value="1"/>
</dbReference>
<dbReference type="InterPro" id="IPR036942">
    <property type="entry name" value="Beta-barrel_TonB_sf"/>
</dbReference>
<feature type="domain" description="TonB-dependent receptor-like beta-barrel" evidence="10">
    <location>
        <begin position="239"/>
        <end position="643"/>
    </location>
</feature>
<evidence type="ECO:0000256" key="1">
    <source>
        <dbReference type="ARBA" id="ARBA00004571"/>
    </source>
</evidence>
<evidence type="ECO:0000256" key="3">
    <source>
        <dbReference type="ARBA" id="ARBA00022452"/>
    </source>
</evidence>
<dbReference type="Pfam" id="PF07715">
    <property type="entry name" value="Plug"/>
    <property type="match status" value="1"/>
</dbReference>
<dbReference type="OrthoDB" id="9795928at2"/>
<keyword evidence="12" id="KW-0675">Receptor</keyword>
<evidence type="ECO:0000259" key="11">
    <source>
        <dbReference type="Pfam" id="PF07715"/>
    </source>
</evidence>
<accession>A0A4D7BFH5</accession>
<organism evidence="12 13">
    <name type="scientific">Phreatobacter stygius</name>
    <dbReference type="NCBI Taxonomy" id="1940610"/>
    <lineage>
        <taxon>Bacteria</taxon>
        <taxon>Pseudomonadati</taxon>
        <taxon>Pseudomonadota</taxon>
        <taxon>Alphaproteobacteria</taxon>
        <taxon>Hyphomicrobiales</taxon>
        <taxon>Phreatobacteraceae</taxon>
        <taxon>Phreatobacter</taxon>
    </lineage>
</organism>
<evidence type="ECO:0000256" key="5">
    <source>
        <dbReference type="ARBA" id="ARBA00023077"/>
    </source>
</evidence>
<dbReference type="Gene3D" id="2.170.130.10">
    <property type="entry name" value="TonB-dependent receptor, plug domain"/>
    <property type="match status" value="1"/>
</dbReference>
<dbReference type="InterPro" id="IPR039426">
    <property type="entry name" value="TonB-dep_rcpt-like"/>
</dbReference>
<evidence type="ECO:0000256" key="8">
    <source>
        <dbReference type="PROSITE-ProRule" id="PRU01360"/>
    </source>
</evidence>
<dbReference type="GO" id="GO:0015344">
    <property type="term" value="F:siderophore uptake transmembrane transporter activity"/>
    <property type="evidence" value="ECO:0007669"/>
    <property type="project" value="TreeGrafter"/>
</dbReference>
<comment type="subcellular location">
    <subcellularLocation>
        <location evidence="1 8">Cell outer membrane</location>
        <topology evidence="1 8">Multi-pass membrane protein</topology>
    </subcellularLocation>
</comment>
<comment type="similarity">
    <text evidence="8 9">Belongs to the TonB-dependent receptor family.</text>
</comment>
<sequence length="690" mass="74037">MTLAFGAESPALAQVTELPVIVVEAPREERSRGPSDGELTVIDRSFAPVTVVQEGEIRRNGGRTIGDLLGNLPGITSSGFAPGSASRPIIRGLDAFRVRIQENGVGTQDVSDLGEDHGVTIDPSSAQRVDVVRGPAVLRYGSQAIGGVVNVTNERIPTVLGPEGIFPALRTALSSVDRGVDSGLTVSARKGNIAFHGEFNRRTAEDYATPGGGHQANSYLRAMNGSIGATLFFDGGYWGAAVAHTNATYGIPGTFSAAERARIALQQTRFTSKGEYRPESGPIDILRFWFGASIYAHAEDSFIPAADRFATALTFRNKEAETRVEAQMRPLETAIGALTITTGVSANYQLAGATGVAPPLFEPATTQTAASYLFGDLQLTPTTRLQASTRVEYTALRGIGGIFPSDYLGSSGPVLDTPIARSFVPFSASFGLLQDLPWNFVGSVTAQFVERAPRVPELFSKGAHAAPGTFDIGNPTLNKEQARTFEIGLRRSAGPLRLDMSAYYTSFNGFIFKSPTGLYCGETFASCGTGTAYRQTVFRQRDATFYGTEFRVQYDVATIGTGTLGVEAQYDFVRARFADDTNVPRIPPHRLGGAVFWRDGGLFARVSLLHAFAQRQIAANETPTAGYDLLNAEISYTTRLNANTYGVSELTAGLTGTNLLDAEIRNHVSFKKDEVVQPGRGVRAFVNLRF</sequence>
<evidence type="ECO:0000256" key="6">
    <source>
        <dbReference type="ARBA" id="ARBA00023136"/>
    </source>
</evidence>
<dbReference type="Gene3D" id="2.40.170.20">
    <property type="entry name" value="TonB-dependent receptor, beta-barrel domain"/>
    <property type="match status" value="1"/>
</dbReference>
<gene>
    <name evidence="12" type="ORF">E8M01_24085</name>
</gene>
<dbReference type="EMBL" id="CP039690">
    <property type="protein sequence ID" value="QCI69385.1"/>
    <property type="molecule type" value="Genomic_DNA"/>
</dbReference>
<proteinExistence type="inferred from homology"/>
<keyword evidence="6 8" id="KW-0472">Membrane</keyword>
<dbReference type="KEGG" id="pstg:E8M01_24085"/>
<keyword evidence="3 8" id="KW-1134">Transmembrane beta strand</keyword>
<dbReference type="GO" id="GO:0009279">
    <property type="term" value="C:cell outer membrane"/>
    <property type="evidence" value="ECO:0007669"/>
    <property type="project" value="UniProtKB-SubCell"/>
</dbReference>
<dbReference type="InterPro" id="IPR000531">
    <property type="entry name" value="Beta-barrel_TonB"/>
</dbReference>
<feature type="domain" description="TonB-dependent receptor plug" evidence="11">
    <location>
        <begin position="47"/>
        <end position="148"/>
    </location>
</feature>
<dbReference type="SUPFAM" id="SSF56935">
    <property type="entry name" value="Porins"/>
    <property type="match status" value="1"/>
</dbReference>
<dbReference type="InterPro" id="IPR012910">
    <property type="entry name" value="Plug_dom"/>
</dbReference>
<keyword evidence="5 9" id="KW-0798">TonB box</keyword>
<keyword evidence="2 8" id="KW-0813">Transport</keyword>
<dbReference type="AlphaFoldDB" id="A0A4D7BFH5"/>
<evidence type="ECO:0000313" key="13">
    <source>
        <dbReference type="Proteomes" id="UP000298781"/>
    </source>
</evidence>
<keyword evidence="13" id="KW-1185">Reference proteome</keyword>
<evidence type="ECO:0000256" key="9">
    <source>
        <dbReference type="RuleBase" id="RU003357"/>
    </source>
</evidence>
<dbReference type="Pfam" id="PF00593">
    <property type="entry name" value="TonB_dep_Rec_b-barrel"/>
    <property type="match status" value="1"/>
</dbReference>
<name>A0A4D7BFH5_9HYPH</name>
<evidence type="ECO:0000313" key="12">
    <source>
        <dbReference type="EMBL" id="QCI69385.1"/>
    </source>
</evidence>
<evidence type="ECO:0000256" key="7">
    <source>
        <dbReference type="ARBA" id="ARBA00023237"/>
    </source>
</evidence>
<reference evidence="12 13" key="1">
    <citation type="submission" date="2019-04" db="EMBL/GenBank/DDBJ databases">
        <title>Phreatobacter aquaticus sp. nov.</title>
        <authorList>
            <person name="Choi A."/>
        </authorList>
    </citation>
    <scope>NUCLEOTIDE SEQUENCE [LARGE SCALE GENOMIC DNA]</scope>
    <source>
        <strain evidence="12 13">KCTC 52518</strain>
    </source>
</reference>
<evidence type="ECO:0000256" key="2">
    <source>
        <dbReference type="ARBA" id="ARBA00022448"/>
    </source>
</evidence>
<keyword evidence="7 8" id="KW-0998">Cell outer membrane</keyword>